<protein>
    <submittedName>
        <fullName evidence="1">Uncharacterized protein</fullName>
    </submittedName>
</protein>
<dbReference type="Proteomes" id="UP000004260">
    <property type="component" value="Unassembled WGS sequence"/>
</dbReference>
<proteinExistence type="predicted"/>
<evidence type="ECO:0000313" key="2">
    <source>
        <dbReference type="Proteomes" id="UP000004260"/>
    </source>
</evidence>
<organism evidence="1 2">
    <name type="scientific">Helicobacter pylori NQ4053</name>
    <dbReference type="NCBI Taxonomy" id="992027"/>
    <lineage>
        <taxon>Bacteria</taxon>
        <taxon>Pseudomonadati</taxon>
        <taxon>Campylobacterota</taxon>
        <taxon>Epsilonproteobacteria</taxon>
        <taxon>Campylobacterales</taxon>
        <taxon>Helicobacteraceae</taxon>
        <taxon>Helicobacter</taxon>
    </lineage>
</organism>
<reference evidence="1 2" key="1">
    <citation type="journal article" date="2013" name="Pathog. Dis.">
        <title>Genome sequences of 65 Helicobacter pylori strains isolated from asymptomatic individuals and patients with gastric cancer, peptic ulcer disease, or gastritis.</title>
        <authorList>
            <person name="Blanchard T.G."/>
            <person name="Czinn S.J."/>
            <person name="Correa P."/>
            <person name="Nakazawa T."/>
            <person name="Keelan M."/>
            <person name="Morningstar L."/>
            <person name="Santana-Cruz I."/>
            <person name="Maroo A."/>
            <person name="McCracken C."/>
            <person name="Shefchek K."/>
            <person name="Daugherty S."/>
            <person name="Song Y."/>
            <person name="Fraser C.M."/>
            <person name="Fricke W.F."/>
        </authorList>
    </citation>
    <scope>NUCLEOTIDE SEQUENCE [LARGE SCALE GENOMIC DNA]</scope>
    <source>
        <strain evidence="1 2">NQ4053</strain>
    </source>
</reference>
<accession>I9QHY2</accession>
<sequence>MRARTIKQSFKTPFFKNVKNIKINKAYGGNKVKNNLTL</sequence>
<dbReference type="EMBL" id="AKNV01000006">
    <property type="protein sequence ID" value="EJB32719.1"/>
    <property type="molecule type" value="Genomic_DNA"/>
</dbReference>
<gene>
    <name evidence="1" type="ORF">HPNQ4053_1357</name>
</gene>
<dbReference type="AlphaFoldDB" id="I9QHY2"/>
<dbReference type="PATRIC" id="fig|992027.3.peg.1317"/>
<evidence type="ECO:0000313" key="1">
    <source>
        <dbReference type="EMBL" id="EJB32719.1"/>
    </source>
</evidence>
<comment type="caution">
    <text evidence="1">The sequence shown here is derived from an EMBL/GenBank/DDBJ whole genome shotgun (WGS) entry which is preliminary data.</text>
</comment>
<name>I9QHY2_HELPX</name>